<evidence type="ECO:0000256" key="1">
    <source>
        <dbReference type="ARBA" id="ARBA00006623"/>
    </source>
</evidence>
<dbReference type="AlphaFoldDB" id="A0A1D8NKY0"/>
<gene>
    <name evidence="5" type="ORF">B0I71DRAFT_136788</name>
    <name evidence="4" type="ORF">YALI1_E38677g</name>
</gene>
<evidence type="ECO:0000259" key="3">
    <source>
        <dbReference type="Pfam" id="PF21057"/>
    </source>
</evidence>
<evidence type="ECO:0000313" key="7">
    <source>
        <dbReference type="Proteomes" id="UP000256601"/>
    </source>
</evidence>
<sequence length="207" mass="22389">MSMFGVICAGREAQTDFQQVDNNKYGIQIQNGGTVNHIVVFLLPGATLDPTVAASVYFQLPGTDFQLLGALSSSKPSAIFKLKNTGSLVNDTLDPDEMVDEGAPQEQVPISIGISIEPINTVEQQLAALKASRDSNSALVSASAVKPTVQNSQQTAVLANKIIQNAYNYLSGFTVNNNMVSMNHFNDWWSKFKSKMANNPSFLDNLD</sequence>
<proteinExistence type="inferred from homology"/>
<dbReference type="PANTHER" id="PTHR12925:SF0">
    <property type="entry name" value="PROTEIN HIKESHI"/>
    <property type="match status" value="1"/>
</dbReference>
<dbReference type="EMBL" id="KZ859133">
    <property type="protein sequence ID" value="RDW22922.1"/>
    <property type="molecule type" value="Genomic_DNA"/>
</dbReference>
<dbReference type="Proteomes" id="UP000256601">
    <property type="component" value="Unassembled WGS sequence"/>
</dbReference>
<dbReference type="KEGG" id="yli:2911777"/>
<reference evidence="4 6" key="1">
    <citation type="journal article" date="2016" name="PLoS ONE">
        <title>Sequence Assembly of Yarrowia lipolytica Strain W29/CLIB89 Shows Transposable Element Diversity.</title>
        <authorList>
            <person name="Magnan C."/>
            <person name="Yu J."/>
            <person name="Chang I."/>
            <person name="Jahn E."/>
            <person name="Kanomata Y."/>
            <person name="Wu J."/>
            <person name="Zeller M."/>
            <person name="Oakes M."/>
            <person name="Baldi P."/>
            <person name="Sandmeyer S."/>
        </authorList>
    </citation>
    <scope>NUCLEOTIDE SEQUENCE [LARGE SCALE GENOMIC DNA]</scope>
    <source>
        <strain evidence="4">CLIB89</strain>
        <strain evidence="6">CLIB89(W29)</strain>
    </source>
</reference>
<feature type="domain" description="Hikeshi-like N-terminal" evidence="2">
    <location>
        <begin position="7"/>
        <end position="132"/>
    </location>
</feature>
<dbReference type="Pfam" id="PF05603">
    <property type="entry name" value="Hikeshi-like_N"/>
    <property type="match status" value="1"/>
</dbReference>
<comment type="similarity">
    <text evidence="1">Belongs to the OPI10 family.</text>
</comment>
<dbReference type="InterPro" id="IPR008493">
    <property type="entry name" value="Hikeshi-like_N"/>
</dbReference>
<protein>
    <submittedName>
        <fullName evidence="4">Uncharacterized protein</fullName>
    </submittedName>
</protein>
<dbReference type="GO" id="GO:0005634">
    <property type="term" value="C:nucleus"/>
    <property type="evidence" value="ECO:0007669"/>
    <property type="project" value="TreeGrafter"/>
</dbReference>
<dbReference type="InterPro" id="IPR048364">
    <property type="entry name" value="Hikeshi-like_C"/>
</dbReference>
<dbReference type="OrthoDB" id="10248398at2759"/>
<dbReference type="VEuPathDB" id="FungiDB:YALI1_E38677g"/>
<dbReference type="GO" id="GO:0006606">
    <property type="term" value="P:protein import into nucleus"/>
    <property type="evidence" value="ECO:0007669"/>
    <property type="project" value="TreeGrafter"/>
</dbReference>
<name>A0A1D8NKY0_YARLL</name>
<evidence type="ECO:0000313" key="4">
    <source>
        <dbReference type="EMBL" id="AOW06302.1"/>
    </source>
</evidence>
<reference evidence="5 7" key="2">
    <citation type="submission" date="2018-07" db="EMBL/GenBank/DDBJ databases">
        <title>Draft Genome Assemblies for Five Robust Yarrowia lipolytica Strains Exhibiting High Lipid Production and Pentose Sugar Utilization and Sugar Alcohol Secretion from Undetoxified Lignocellulosic Biomass Hydrolysates.</title>
        <authorList>
            <consortium name="DOE Joint Genome Institute"/>
            <person name="Walker C."/>
            <person name="Ryu S."/>
            <person name="Na H."/>
            <person name="Zane M."/>
            <person name="LaButti K."/>
            <person name="Lipzen A."/>
            <person name="Haridas S."/>
            <person name="Barry K."/>
            <person name="Grigoriev I.V."/>
            <person name="Quarterman J."/>
            <person name="Slininger P."/>
            <person name="Dien B."/>
            <person name="Trinh C.T."/>
        </authorList>
    </citation>
    <scope>NUCLEOTIDE SEQUENCE [LARGE SCALE GENOMIC DNA]</scope>
    <source>
        <strain evidence="5 7">YB392</strain>
    </source>
</reference>
<accession>A0A1D8NKY0</accession>
<dbReference type="GO" id="GO:0005829">
    <property type="term" value="C:cytosol"/>
    <property type="evidence" value="ECO:0007669"/>
    <property type="project" value="TreeGrafter"/>
</dbReference>
<evidence type="ECO:0000259" key="2">
    <source>
        <dbReference type="Pfam" id="PF05603"/>
    </source>
</evidence>
<dbReference type="GO" id="GO:0061608">
    <property type="term" value="F:nuclear import signal receptor activity"/>
    <property type="evidence" value="ECO:0007669"/>
    <property type="project" value="TreeGrafter"/>
</dbReference>
<dbReference type="Pfam" id="PF21057">
    <property type="entry name" value="Hikeshi-like_C"/>
    <property type="match status" value="1"/>
</dbReference>
<dbReference type="PANTHER" id="PTHR12925">
    <property type="entry name" value="HIKESHI FAMILY MEMBER"/>
    <property type="match status" value="1"/>
</dbReference>
<organism evidence="4 6">
    <name type="scientific">Yarrowia lipolytica</name>
    <name type="common">Candida lipolytica</name>
    <dbReference type="NCBI Taxonomy" id="4952"/>
    <lineage>
        <taxon>Eukaryota</taxon>
        <taxon>Fungi</taxon>
        <taxon>Dikarya</taxon>
        <taxon>Ascomycota</taxon>
        <taxon>Saccharomycotina</taxon>
        <taxon>Dipodascomycetes</taxon>
        <taxon>Dipodascales</taxon>
        <taxon>Dipodascales incertae sedis</taxon>
        <taxon>Yarrowia</taxon>
    </lineage>
</organism>
<evidence type="ECO:0000313" key="5">
    <source>
        <dbReference type="EMBL" id="RDW22922.1"/>
    </source>
</evidence>
<dbReference type="eggNOG" id="KOG4067">
    <property type="taxonomic scope" value="Eukaryota"/>
</dbReference>
<dbReference type="Proteomes" id="UP000182444">
    <property type="component" value="Chromosome 1E"/>
</dbReference>
<dbReference type="InterPro" id="IPR031318">
    <property type="entry name" value="OPI10"/>
</dbReference>
<dbReference type="EMBL" id="CP017557">
    <property type="protein sequence ID" value="AOW06302.1"/>
    <property type="molecule type" value="Genomic_DNA"/>
</dbReference>
<feature type="domain" description="Hikeshi-like C-terminal" evidence="3">
    <location>
        <begin position="154"/>
        <end position="205"/>
    </location>
</feature>
<evidence type="ECO:0000313" key="6">
    <source>
        <dbReference type="Proteomes" id="UP000182444"/>
    </source>
</evidence>
<dbReference type="VEuPathDB" id="FungiDB:YALI0_E32637g"/>